<dbReference type="InterPro" id="IPR013783">
    <property type="entry name" value="Ig-like_fold"/>
</dbReference>
<dbReference type="CDD" id="cd00146">
    <property type="entry name" value="PKD"/>
    <property type="match status" value="1"/>
</dbReference>
<reference evidence="4" key="1">
    <citation type="journal article" date="2019" name="Int. J. Syst. Evol. Microbiol.">
        <title>The Global Catalogue of Microorganisms (GCM) 10K type strain sequencing project: providing services to taxonomists for standard genome sequencing and annotation.</title>
        <authorList>
            <consortium name="The Broad Institute Genomics Platform"/>
            <consortium name="The Broad Institute Genome Sequencing Center for Infectious Disease"/>
            <person name="Wu L."/>
            <person name="Ma J."/>
        </authorList>
    </citation>
    <scope>NUCLEOTIDE SEQUENCE [LARGE SCALE GENOMIC DNA]</scope>
    <source>
        <strain evidence="4">KCTC 52490</strain>
    </source>
</reference>
<comment type="caution">
    <text evidence="3">The sequence shown here is derived from an EMBL/GenBank/DDBJ whole genome shotgun (WGS) entry which is preliminary data.</text>
</comment>
<dbReference type="PROSITE" id="PS50093">
    <property type="entry name" value="PKD"/>
    <property type="match status" value="1"/>
</dbReference>
<dbReference type="SUPFAM" id="SSF49299">
    <property type="entry name" value="PKD domain"/>
    <property type="match status" value="1"/>
</dbReference>
<evidence type="ECO:0000313" key="3">
    <source>
        <dbReference type="EMBL" id="MFD2937111.1"/>
    </source>
</evidence>
<dbReference type="Gene3D" id="2.60.40.10">
    <property type="entry name" value="Immunoglobulins"/>
    <property type="match status" value="2"/>
</dbReference>
<dbReference type="InterPro" id="IPR000601">
    <property type="entry name" value="PKD_dom"/>
</dbReference>
<dbReference type="InterPro" id="IPR003961">
    <property type="entry name" value="FN3_dom"/>
</dbReference>
<dbReference type="SUPFAM" id="SSF49265">
    <property type="entry name" value="Fibronectin type III"/>
    <property type="match status" value="1"/>
</dbReference>
<organism evidence="3 4">
    <name type="scientific">Spirosoma flavum</name>
    <dbReference type="NCBI Taxonomy" id="2048557"/>
    <lineage>
        <taxon>Bacteria</taxon>
        <taxon>Pseudomonadati</taxon>
        <taxon>Bacteroidota</taxon>
        <taxon>Cytophagia</taxon>
        <taxon>Cytophagales</taxon>
        <taxon>Cytophagaceae</taxon>
        <taxon>Spirosoma</taxon>
    </lineage>
</organism>
<name>A0ABW6AP96_9BACT</name>
<sequence length="557" mass="60214">MKTSRTYLLVIVLLCGFGSLLLSCGSWEVPTKKTQRECVKPSGTLNTQIQGRKVDFSITNSTGTIDKVIWDFGNGSTTVTTGMTVSYTYSTTGTYNAKATLSNSCVNDATIGLSVTIADATIPAVSLQPASGISSNSATLGMTVTSTGNATITQYGICYSSTNTTPTIEKGDPTSYKDGSVGLNTAVPFSLTNLQPNTTYYVRSYAVNQVGTGYSTPVQSFRTGSKPAVSITGAPSTGITTTSVNFIVTNSGSPAAIEYGICYSSGNTTPVVDNSNSTVFPVATPAVGANTIVNLLNLNPNTKYYYRAYAKLPSGEITYSPTVESFTTQVDTLAVDLIASVSFTNQSLLDVSGYNNHVKLVDNPTFTADRNGNANSAILLDGVNDYFYMPENSNNSLEPDALSISIWIKPVTLDRRMQVYNKSRFNDGAYEMYSSLLKLENDIGPNITILTDIKQNSLCQSGKGWQSFPITNRIQLNTWHHLVFTYSGRSARMYFDGALQYSSDDLPASSIDKCFGGDLKFGAQYKDLPWYFYGAMDDIRIYKRVLSTSEVQTLSKQ</sequence>
<dbReference type="Gene3D" id="2.60.120.200">
    <property type="match status" value="1"/>
</dbReference>
<accession>A0ABW6AP96</accession>
<dbReference type="Pfam" id="PF13385">
    <property type="entry name" value="Laminin_G_3"/>
    <property type="match status" value="1"/>
</dbReference>
<evidence type="ECO:0000259" key="1">
    <source>
        <dbReference type="PROSITE" id="PS50093"/>
    </source>
</evidence>
<dbReference type="Pfam" id="PF00041">
    <property type="entry name" value="fn3"/>
    <property type="match status" value="1"/>
</dbReference>
<dbReference type="InterPro" id="IPR035986">
    <property type="entry name" value="PKD_dom_sf"/>
</dbReference>
<dbReference type="EMBL" id="JBHUOM010000023">
    <property type="protein sequence ID" value="MFD2937111.1"/>
    <property type="molecule type" value="Genomic_DNA"/>
</dbReference>
<proteinExistence type="predicted"/>
<feature type="domain" description="Fibronectin type-III" evidence="2">
    <location>
        <begin position="123"/>
        <end position="226"/>
    </location>
</feature>
<evidence type="ECO:0000259" key="2">
    <source>
        <dbReference type="PROSITE" id="PS50853"/>
    </source>
</evidence>
<dbReference type="InterPro" id="IPR022409">
    <property type="entry name" value="PKD/Chitinase_dom"/>
</dbReference>
<dbReference type="InterPro" id="IPR013320">
    <property type="entry name" value="ConA-like_dom_sf"/>
</dbReference>
<dbReference type="Pfam" id="PF00801">
    <property type="entry name" value="PKD"/>
    <property type="match status" value="1"/>
</dbReference>
<dbReference type="PROSITE" id="PS50853">
    <property type="entry name" value="FN3"/>
    <property type="match status" value="1"/>
</dbReference>
<feature type="domain" description="PKD" evidence="1">
    <location>
        <begin position="70"/>
        <end position="117"/>
    </location>
</feature>
<gene>
    <name evidence="3" type="ORF">ACFS25_25245</name>
</gene>
<dbReference type="CDD" id="cd00063">
    <property type="entry name" value="FN3"/>
    <property type="match status" value="1"/>
</dbReference>
<protein>
    <submittedName>
        <fullName evidence="3">LamG-like jellyroll fold domain-containing protein</fullName>
    </submittedName>
</protein>
<dbReference type="RefSeq" id="WP_381506578.1">
    <property type="nucleotide sequence ID" value="NZ_JBHUOM010000023.1"/>
</dbReference>
<dbReference type="Proteomes" id="UP001597512">
    <property type="component" value="Unassembled WGS sequence"/>
</dbReference>
<dbReference type="InterPro" id="IPR036116">
    <property type="entry name" value="FN3_sf"/>
</dbReference>
<dbReference type="SMART" id="SM00089">
    <property type="entry name" value="PKD"/>
    <property type="match status" value="1"/>
</dbReference>
<evidence type="ECO:0000313" key="4">
    <source>
        <dbReference type="Proteomes" id="UP001597512"/>
    </source>
</evidence>
<dbReference type="SUPFAM" id="SSF49899">
    <property type="entry name" value="Concanavalin A-like lectins/glucanases"/>
    <property type="match status" value="1"/>
</dbReference>
<keyword evidence="4" id="KW-1185">Reference proteome</keyword>
<dbReference type="PROSITE" id="PS51257">
    <property type="entry name" value="PROKAR_LIPOPROTEIN"/>
    <property type="match status" value="1"/>
</dbReference>
<dbReference type="SMART" id="SM00060">
    <property type="entry name" value="FN3"/>
    <property type="match status" value="2"/>
</dbReference>